<dbReference type="AlphaFoldDB" id="A0A401G340"/>
<dbReference type="RefSeq" id="WP_231714575.1">
    <property type="nucleotide sequence ID" value="NZ_BEXT01000001.1"/>
</dbReference>
<organism evidence="1 2">
    <name type="scientific">Desulfonema ishimotonii</name>
    <dbReference type="NCBI Taxonomy" id="45657"/>
    <lineage>
        <taxon>Bacteria</taxon>
        <taxon>Pseudomonadati</taxon>
        <taxon>Thermodesulfobacteriota</taxon>
        <taxon>Desulfobacteria</taxon>
        <taxon>Desulfobacterales</taxon>
        <taxon>Desulfococcaceae</taxon>
        <taxon>Desulfonema</taxon>
    </lineage>
</organism>
<reference evidence="2" key="1">
    <citation type="submission" date="2017-11" db="EMBL/GenBank/DDBJ databases">
        <authorList>
            <person name="Watanabe M."/>
            <person name="Kojima H."/>
        </authorList>
    </citation>
    <scope>NUCLEOTIDE SEQUENCE [LARGE SCALE GENOMIC DNA]</scope>
    <source>
        <strain evidence="2">Tokyo 01</strain>
    </source>
</reference>
<keyword evidence="2" id="KW-1185">Reference proteome</keyword>
<evidence type="ECO:0000313" key="1">
    <source>
        <dbReference type="EMBL" id="GBC63603.1"/>
    </source>
</evidence>
<reference evidence="2" key="2">
    <citation type="submission" date="2019-01" db="EMBL/GenBank/DDBJ databases">
        <title>Genome sequence of Desulfonema ishimotonii strain Tokyo 01.</title>
        <authorList>
            <person name="Fukui M."/>
        </authorList>
    </citation>
    <scope>NUCLEOTIDE SEQUENCE [LARGE SCALE GENOMIC DNA]</scope>
    <source>
        <strain evidence="2">Tokyo 01</strain>
    </source>
</reference>
<dbReference type="EMBL" id="BEXT01000001">
    <property type="protein sequence ID" value="GBC63603.1"/>
    <property type="molecule type" value="Genomic_DNA"/>
</dbReference>
<accession>A0A401G340</accession>
<dbReference type="Proteomes" id="UP000288096">
    <property type="component" value="Unassembled WGS sequence"/>
</dbReference>
<evidence type="ECO:0000313" key="2">
    <source>
        <dbReference type="Proteomes" id="UP000288096"/>
    </source>
</evidence>
<protein>
    <submittedName>
        <fullName evidence="1">Uncharacterized protein</fullName>
    </submittedName>
</protein>
<comment type="caution">
    <text evidence="1">The sequence shown here is derived from an EMBL/GenBank/DDBJ whole genome shotgun (WGS) entry which is preliminary data.</text>
</comment>
<sequence>MLDMRPGRENFLWYTDSPFYLAKPNFIVKSHNSLKKISSVDDVKGYVVGQFNHAANSEFIMNNQAHFRFDRLAAGTTLFEQQLRKLIIGRLDAIHTLDEYTLLYEAKRLKIESQVKILLLPDSPFPFYSAFCKNNKGEILVKKFNAAFHEAGFEPEDYKKLIHYEFEMLSRQQHK</sequence>
<name>A0A401G340_9BACT</name>
<proteinExistence type="predicted"/>
<dbReference type="Gene3D" id="3.40.190.10">
    <property type="entry name" value="Periplasmic binding protein-like II"/>
    <property type="match status" value="2"/>
</dbReference>
<dbReference type="SUPFAM" id="SSF53850">
    <property type="entry name" value="Periplasmic binding protein-like II"/>
    <property type="match status" value="1"/>
</dbReference>
<gene>
    <name evidence="1" type="ORF">DENIS_4601</name>
</gene>